<reference evidence="2 3" key="1">
    <citation type="submission" date="2019-07" db="EMBL/GenBank/DDBJ databases">
        <authorList>
            <person name="Huq M.A."/>
        </authorList>
    </citation>
    <scope>NUCLEOTIDE SEQUENCE [LARGE SCALE GENOMIC DNA]</scope>
    <source>
        <strain evidence="2 3">MAH-3</strain>
    </source>
</reference>
<gene>
    <name evidence="2" type="ORF">FO442_05420</name>
</gene>
<dbReference type="AlphaFoldDB" id="A0A556N3F9"/>
<protein>
    <submittedName>
        <fullName evidence="2">Uncharacterized protein</fullName>
    </submittedName>
</protein>
<dbReference type="Proteomes" id="UP000316008">
    <property type="component" value="Unassembled WGS sequence"/>
</dbReference>
<accession>A0A556N3F9</accession>
<proteinExistence type="predicted"/>
<dbReference type="RefSeq" id="WP_144332136.1">
    <property type="nucleotide sequence ID" value="NZ_VLPL01000002.1"/>
</dbReference>
<feature type="signal peptide" evidence="1">
    <location>
        <begin position="1"/>
        <end position="19"/>
    </location>
</feature>
<comment type="caution">
    <text evidence="2">The sequence shown here is derived from an EMBL/GenBank/DDBJ whole genome shotgun (WGS) entry which is preliminary data.</text>
</comment>
<evidence type="ECO:0000313" key="2">
    <source>
        <dbReference type="EMBL" id="TSJ46599.1"/>
    </source>
</evidence>
<organism evidence="2 3">
    <name type="scientific">Fluviicola chungangensis</name>
    <dbReference type="NCBI Taxonomy" id="2597671"/>
    <lineage>
        <taxon>Bacteria</taxon>
        <taxon>Pseudomonadati</taxon>
        <taxon>Bacteroidota</taxon>
        <taxon>Flavobacteriia</taxon>
        <taxon>Flavobacteriales</taxon>
        <taxon>Crocinitomicaceae</taxon>
        <taxon>Fluviicola</taxon>
    </lineage>
</organism>
<feature type="chain" id="PRO_5022204262" evidence="1">
    <location>
        <begin position="20"/>
        <end position="111"/>
    </location>
</feature>
<evidence type="ECO:0000256" key="1">
    <source>
        <dbReference type="SAM" id="SignalP"/>
    </source>
</evidence>
<dbReference type="OrthoDB" id="1467918at2"/>
<keyword evidence="3" id="KW-1185">Reference proteome</keyword>
<sequence>MKATYLFFAGSLLSFVSQAQNLVSEPTGSFGGDGKDAPHLQLNDNHTFVYTDLTKPSKPVVGEGTWSLKNDEVILEPTSKTRLNRRYTVIREGMCIKTRKSFAFYTLCNCK</sequence>
<evidence type="ECO:0000313" key="3">
    <source>
        <dbReference type="Proteomes" id="UP000316008"/>
    </source>
</evidence>
<dbReference type="EMBL" id="VLPL01000002">
    <property type="protein sequence ID" value="TSJ46599.1"/>
    <property type="molecule type" value="Genomic_DNA"/>
</dbReference>
<name>A0A556N3F9_9FLAO</name>
<keyword evidence="1" id="KW-0732">Signal</keyword>